<accession>K1QNS5</accession>
<evidence type="ECO:0000313" key="2">
    <source>
        <dbReference type="EMBL" id="EKC32724.1"/>
    </source>
</evidence>
<protein>
    <submittedName>
        <fullName evidence="2">Uncharacterized protein</fullName>
    </submittedName>
</protein>
<dbReference type="HOGENOM" id="CLU_2471264_0_0_1"/>
<sequence length="88" mass="9612">MLFFILPLVVGGLGTLLIVKKYRKKPDSNRAMTSTQSSAPFAPLPTVLEQSQSVESGRHESGYGTILAPPKYEETTGKPPTYEEATKK</sequence>
<evidence type="ECO:0000256" key="1">
    <source>
        <dbReference type="SAM" id="MobiDB-lite"/>
    </source>
</evidence>
<feature type="compositionally biased region" description="Polar residues" evidence="1">
    <location>
        <begin position="30"/>
        <end position="39"/>
    </location>
</feature>
<organism evidence="2">
    <name type="scientific">Magallana gigas</name>
    <name type="common">Pacific oyster</name>
    <name type="synonym">Crassostrea gigas</name>
    <dbReference type="NCBI Taxonomy" id="29159"/>
    <lineage>
        <taxon>Eukaryota</taxon>
        <taxon>Metazoa</taxon>
        <taxon>Spiralia</taxon>
        <taxon>Lophotrochozoa</taxon>
        <taxon>Mollusca</taxon>
        <taxon>Bivalvia</taxon>
        <taxon>Autobranchia</taxon>
        <taxon>Pteriomorphia</taxon>
        <taxon>Ostreida</taxon>
        <taxon>Ostreoidea</taxon>
        <taxon>Ostreidae</taxon>
        <taxon>Magallana</taxon>
    </lineage>
</organism>
<reference evidence="2" key="1">
    <citation type="journal article" date="2012" name="Nature">
        <title>The oyster genome reveals stress adaptation and complexity of shell formation.</title>
        <authorList>
            <person name="Zhang G."/>
            <person name="Fang X."/>
            <person name="Guo X."/>
            <person name="Li L."/>
            <person name="Luo R."/>
            <person name="Xu F."/>
            <person name="Yang P."/>
            <person name="Zhang L."/>
            <person name="Wang X."/>
            <person name="Qi H."/>
            <person name="Xiong Z."/>
            <person name="Que H."/>
            <person name="Xie Y."/>
            <person name="Holland P.W."/>
            <person name="Paps J."/>
            <person name="Zhu Y."/>
            <person name="Wu F."/>
            <person name="Chen Y."/>
            <person name="Wang J."/>
            <person name="Peng C."/>
            <person name="Meng J."/>
            <person name="Yang L."/>
            <person name="Liu J."/>
            <person name="Wen B."/>
            <person name="Zhang N."/>
            <person name="Huang Z."/>
            <person name="Zhu Q."/>
            <person name="Feng Y."/>
            <person name="Mount A."/>
            <person name="Hedgecock D."/>
            <person name="Xu Z."/>
            <person name="Liu Y."/>
            <person name="Domazet-Loso T."/>
            <person name="Du Y."/>
            <person name="Sun X."/>
            <person name="Zhang S."/>
            <person name="Liu B."/>
            <person name="Cheng P."/>
            <person name="Jiang X."/>
            <person name="Li J."/>
            <person name="Fan D."/>
            <person name="Wang W."/>
            <person name="Fu W."/>
            <person name="Wang T."/>
            <person name="Wang B."/>
            <person name="Zhang J."/>
            <person name="Peng Z."/>
            <person name="Li Y."/>
            <person name="Li N."/>
            <person name="Wang J."/>
            <person name="Chen M."/>
            <person name="He Y."/>
            <person name="Tan F."/>
            <person name="Song X."/>
            <person name="Zheng Q."/>
            <person name="Huang R."/>
            <person name="Yang H."/>
            <person name="Du X."/>
            <person name="Chen L."/>
            <person name="Yang M."/>
            <person name="Gaffney P.M."/>
            <person name="Wang S."/>
            <person name="Luo L."/>
            <person name="She Z."/>
            <person name="Ming Y."/>
            <person name="Huang W."/>
            <person name="Zhang S."/>
            <person name="Huang B."/>
            <person name="Zhang Y."/>
            <person name="Qu T."/>
            <person name="Ni P."/>
            <person name="Miao G."/>
            <person name="Wang J."/>
            <person name="Wang Q."/>
            <person name="Steinberg C.E."/>
            <person name="Wang H."/>
            <person name="Li N."/>
            <person name="Qian L."/>
            <person name="Zhang G."/>
            <person name="Li Y."/>
            <person name="Yang H."/>
            <person name="Liu X."/>
            <person name="Wang J."/>
            <person name="Yin Y."/>
            <person name="Wang J."/>
        </authorList>
    </citation>
    <scope>NUCLEOTIDE SEQUENCE [LARGE SCALE GENOMIC DNA]</scope>
    <source>
        <strain evidence="2">05x7-T-G4-1.051#20</strain>
    </source>
</reference>
<feature type="region of interest" description="Disordered" evidence="1">
    <location>
        <begin position="26"/>
        <end position="88"/>
    </location>
</feature>
<dbReference type="InParanoid" id="K1QNS5"/>
<name>K1QNS5_MAGGI</name>
<proteinExistence type="predicted"/>
<dbReference type="EMBL" id="JH817501">
    <property type="protein sequence ID" value="EKC32724.1"/>
    <property type="molecule type" value="Genomic_DNA"/>
</dbReference>
<gene>
    <name evidence="2" type="ORF">CGI_10001306</name>
</gene>
<dbReference type="AlphaFoldDB" id="K1QNS5"/>